<reference evidence="3" key="1">
    <citation type="submission" date="2015-04" db="UniProtKB">
        <authorList>
            <consortium name="EnsemblPlants"/>
        </authorList>
    </citation>
    <scope>IDENTIFICATION</scope>
</reference>
<sequence length="124" mass="13485">MAKNPHVPISLRIGLAMAIFLLFISSFLQAAQGSDKKMVMKYDMPVKRLVYRPALISTEAVAYEPFELCMGCRCCASSNASSCVDTRCCYAIDCNIPGKPFGVCAFSPHTCDCGATNCTNQQQP</sequence>
<keyword evidence="4" id="KW-1185">Reference proteome</keyword>
<evidence type="ECO:0000256" key="1">
    <source>
        <dbReference type="SAM" id="SignalP"/>
    </source>
</evidence>
<feature type="domain" description="DUF7866" evidence="2">
    <location>
        <begin position="64"/>
        <end position="118"/>
    </location>
</feature>
<evidence type="ECO:0000313" key="4">
    <source>
        <dbReference type="Proteomes" id="UP000026962"/>
    </source>
</evidence>
<dbReference type="InterPro" id="IPR057188">
    <property type="entry name" value="DUF7866"/>
</dbReference>
<dbReference type="PANTHER" id="PTHR33786">
    <property type="entry name" value="UBIQUITIN CARBOXYL-TERMINAL HYDROLASE"/>
    <property type="match status" value="1"/>
</dbReference>
<dbReference type="Pfam" id="PF25268">
    <property type="entry name" value="DUF7866"/>
    <property type="match status" value="1"/>
</dbReference>
<dbReference type="AlphaFoldDB" id="A0A0E0MJ10"/>
<keyword evidence="1" id="KW-0732">Signal</keyword>
<dbReference type="eggNOG" id="ENOG502S9AF">
    <property type="taxonomic scope" value="Eukaryota"/>
</dbReference>
<accession>A0A0E0MJ10</accession>
<protein>
    <recommendedName>
        <fullName evidence="2">DUF7866 domain-containing protein</fullName>
    </recommendedName>
</protein>
<dbReference type="Proteomes" id="UP000026962">
    <property type="component" value="Chromosome 12"/>
</dbReference>
<dbReference type="HOGENOM" id="CLU_131784_0_0_1"/>
<organism evidence="3">
    <name type="scientific">Oryza punctata</name>
    <name type="common">Red rice</name>
    <dbReference type="NCBI Taxonomy" id="4537"/>
    <lineage>
        <taxon>Eukaryota</taxon>
        <taxon>Viridiplantae</taxon>
        <taxon>Streptophyta</taxon>
        <taxon>Embryophyta</taxon>
        <taxon>Tracheophyta</taxon>
        <taxon>Spermatophyta</taxon>
        <taxon>Magnoliopsida</taxon>
        <taxon>Liliopsida</taxon>
        <taxon>Poales</taxon>
        <taxon>Poaceae</taxon>
        <taxon>BOP clade</taxon>
        <taxon>Oryzoideae</taxon>
        <taxon>Oryzeae</taxon>
        <taxon>Oryzinae</taxon>
        <taxon>Oryza</taxon>
    </lineage>
</organism>
<evidence type="ECO:0000313" key="3">
    <source>
        <dbReference type="EnsemblPlants" id="OPUNC12G01200.1"/>
    </source>
</evidence>
<name>A0A0E0MJ10_ORYPU</name>
<reference evidence="3" key="2">
    <citation type="submission" date="2018-05" db="EMBL/GenBank/DDBJ databases">
        <title>OpunRS2 (Oryza punctata Reference Sequence Version 2).</title>
        <authorList>
            <person name="Zhang J."/>
            <person name="Kudrna D."/>
            <person name="Lee S."/>
            <person name="Talag J."/>
            <person name="Welchert J."/>
            <person name="Wing R.A."/>
        </authorList>
    </citation>
    <scope>NUCLEOTIDE SEQUENCE [LARGE SCALE GENOMIC DNA]</scope>
</reference>
<dbReference type="PANTHER" id="PTHR33786:SF5">
    <property type="entry name" value="EXPRESSED PROTEIN"/>
    <property type="match status" value="1"/>
</dbReference>
<dbReference type="Gramene" id="OPUNC12G01200.1">
    <property type="protein sequence ID" value="OPUNC12G01200.1"/>
    <property type="gene ID" value="OPUNC12G01200"/>
</dbReference>
<dbReference type="STRING" id="4537.A0A0E0MJ10"/>
<proteinExistence type="predicted"/>
<evidence type="ECO:0000259" key="2">
    <source>
        <dbReference type="Pfam" id="PF25268"/>
    </source>
</evidence>
<feature type="signal peptide" evidence="1">
    <location>
        <begin position="1"/>
        <end position="33"/>
    </location>
</feature>
<dbReference type="EnsemblPlants" id="OPUNC12G01200.1">
    <property type="protein sequence ID" value="OPUNC12G01200.1"/>
    <property type="gene ID" value="OPUNC12G01200"/>
</dbReference>
<feature type="chain" id="PRO_5002368019" description="DUF7866 domain-containing protein" evidence="1">
    <location>
        <begin position="34"/>
        <end position="124"/>
    </location>
</feature>